<gene>
    <name evidence="2" type="ORF">Tci_666044</name>
</gene>
<proteinExistence type="predicted"/>
<comment type="caution">
    <text evidence="2">The sequence shown here is derived from an EMBL/GenBank/DDBJ whole genome shotgun (WGS) entry which is preliminary data.</text>
</comment>
<protein>
    <submittedName>
        <fullName evidence="2">Uncharacterized protein</fullName>
    </submittedName>
</protein>
<feature type="compositionally biased region" description="Basic and acidic residues" evidence="1">
    <location>
        <begin position="75"/>
        <end position="85"/>
    </location>
</feature>
<evidence type="ECO:0000256" key="1">
    <source>
        <dbReference type="SAM" id="MobiDB-lite"/>
    </source>
</evidence>
<reference evidence="2" key="1">
    <citation type="journal article" date="2019" name="Sci. Rep.">
        <title>Draft genome of Tanacetum cinerariifolium, the natural source of mosquito coil.</title>
        <authorList>
            <person name="Yamashiro T."/>
            <person name="Shiraishi A."/>
            <person name="Satake H."/>
            <person name="Nakayama K."/>
        </authorList>
    </citation>
    <scope>NUCLEOTIDE SEQUENCE</scope>
</reference>
<name>A0A699KL13_TANCI</name>
<sequence length="115" mass="12244">MHKEAQQEAGGPTSLGATCKEGTHPQLSSGADSIAEADPGPSTPNDSIPLQQDTRSVFFTPDSPLDEPINVSDESDQKEVKKAEETLATSQDVLEDTSVPHPPSPRSTQFQELMA</sequence>
<evidence type="ECO:0000313" key="2">
    <source>
        <dbReference type="EMBL" id="GFA94072.1"/>
    </source>
</evidence>
<dbReference type="AlphaFoldDB" id="A0A699KL13"/>
<feature type="compositionally biased region" description="Polar residues" evidence="1">
    <location>
        <begin position="43"/>
        <end position="57"/>
    </location>
</feature>
<accession>A0A699KL13</accession>
<feature type="compositionally biased region" description="Polar residues" evidence="1">
    <location>
        <begin position="106"/>
        <end position="115"/>
    </location>
</feature>
<organism evidence="2">
    <name type="scientific">Tanacetum cinerariifolium</name>
    <name type="common">Dalmatian daisy</name>
    <name type="synonym">Chrysanthemum cinerariifolium</name>
    <dbReference type="NCBI Taxonomy" id="118510"/>
    <lineage>
        <taxon>Eukaryota</taxon>
        <taxon>Viridiplantae</taxon>
        <taxon>Streptophyta</taxon>
        <taxon>Embryophyta</taxon>
        <taxon>Tracheophyta</taxon>
        <taxon>Spermatophyta</taxon>
        <taxon>Magnoliopsida</taxon>
        <taxon>eudicotyledons</taxon>
        <taxon>Gunneridae</taxon>
        <taxon>Pentapetalae</taxon>
        <taxon>asterids</taxon>
        <taxon>campanulids</taxon>
        <taxon>Asterales</taxon>
        <taxon>Asteraceae</taxon>
        <taxon>Asteroideae</taxon>
        <taxon>Anthemideae</taxon>
        <taxon>Anthemidinae</taxon>
        <taxon>Tanacetum</taxon>
    </lineage>
</organism>
<dbReference type="EMBL" id="BKCJ010518425">
    <property type="protein sequence ID" value="GFA94072.1"/>
    <property type="molecule type" value="Genomic_DNA"/>
</dbReference>
<feature type="region of interest" description="Disordered" evidence="1">
    <location>
        <begin position="1"/>
        <end position="115"/>
    </location>
</feature>